<gene>
    <name evidence="2" type="ORF">PFMALIP_05096</name>
</gene>
<feature type="coiled-coil region" evidence="1">
    <location>
        <begin position="719"/>
        <end position="746"/>
    </location>
</feature>
<evidence type="ECO:0000313" key="2">
    <source>
        <dbReference type="EMBL" id="ETW46815.1"/>
    </source>
</evidence>
<dbReference type="AlphaFoldDB" id="A0A024WJF9"/>
<organism evidence="2 3">
    <name type="scientific">Plasmodium falciparum MaliPS096_E11</name>
    <dbReference type="NCBI Taxonomy" id="1036727"/>
    <lineage>
        <taxon>Eukaryota</taxon>
        <taxon>Sar</taxon>
        <taxon>Alveolata</taxon>
        <taxon>Apicomplexa</taxon>
        <taxon>Aconoidasida</taxon>
        <taxon>Haemosporida</taxon>
        <taxon>Plasmodiidae</taxon>
        <taxon>Plasmodium</taxon>
        <taxon>Plasmodium (Laverania)</taxon>
    </lineage>
</organism>
<dbReference type="EMBL" id="KI925619">
    <property type="protein sequence ID" value="ETW46815.1"/>
    <property type="molecule type" value="Genomic_DNA"/>
</dbReference>
<feature type="coiled-coil region" evidence="1">
    <location>
        <begin position="215"/>
        <end position="275"/>
    </location>
</feature>
<name>A0A024WJF9_PLAFA</name>
<proteinExistence type="predicted"/>
<sequence length="929" mass="110038">MNIENYNLKRNIKKKEEESHDMSGIYKRYFDKSTNNISQHKEYIIHDSDNLVYKINVEDIDKNNMNKIIASNEKYLLNNGEIANFKFDPYSNIMETDESNSSNLSNVSYKSSSSYEHQFYDSFYNNIQYEDRKKHSNIYVFKERKKIKNYVEKIQDPLWVPKGTCKSVNVDRVNLINDKRKYSNPQNSDHVNIENDRSETTFKEIKEDNDLGKKKEETNKYNENYKINKKNIEKNDTCNNNNDNNYDNVLMISKMKKIKDKKKKERELKKALSLKRRKKYTNIIDIIASEELYSLPNSYPFFLIYYVSFCYRNSINAWNGWPSFNDLYKTYNICEKILKEKKRKDKKGKNNKSIKRINCNYEYILKHKEAQNISYFNKKDKKNILKNNYSNKFIKNNMLKDSSKRKKIHKSSQSDIYEEDKTIKKNKKKFHLNNSDDHNIEHIYGHIDETDILDNTNIYDDDNNNNTNDITKYNKKGKNKISHTQKKKNKKKKITSLCSSFDIISKMKYNSHQNDNENKIIGKVESVSQELYNNYKIDDIQFGNYIDTLLVDNNYKINNNMLASCYGTSIRSNNTSNLGINMNQNTPYDDSSIIVDSPITKNYYLYINNFYDFVYNYNNNNIIRKNINHSNNNNNNNMYRLQMNTTTYHNSSSYYSDISDWNNNQIPKNKLHKKGYKYYSNDCKVCNNDGDKDNNNDNNNNNNQNNYYLHYGFISDLYNRTHSHDNDKERNRKENLKKEINYILEELTKKNSPKNLVRINIYHEAYHTVTMNQVYGYNESSFDMNDVSLNVSVNNERNSVINEETYENNGNYEYADTSIYNESNVYIMNSWDNMNYSENFVSTNISDNTLSIGHYSNTDVTNITDNVNTFWNDDVILAASDNGEVYFWSIKDGTLKEIYNYEESSILFLSNKIESSASRKLCSSTPETI</sequence>
<reference evidence="2 3" key="1">
    <citation type="submission" date="2013-02" db="EMBL/GenBank/DDBJ databases">
        <title>The Genome Annotation of Plasmodium falciparum MaliPS096_E11.</title>
        <authorList>
            <consortium name="The Broad Institute Genome Sequencing Platform"/>
            <consortium name="The Broad Institute Genome Sequencing Center for Infectious Disease"/>
            <person name="Neafsey D."/>
            <person name="Hoffman S."/>
            <person name="Volkman S."/>
            <person name="Rosenthal P."/>
            <person name="Walker B."/>
            <person name="Young S.K."/>
            <person name="Zeng Q."/>
            <person name="Gargeya S."/>
            <person name="Fitzgerald M."/>
            <person name="Haas B."/>
            <person name="Abouelleil A."/>
            <person name="Allen A.W."/>
            <person name="Alvarado L."/>
            <person name="Arachchi H.M."/>
            <person name="Berlin A.M."/>
            <person name="Chapman S.B."/>
            <person name="Gainer-Dewar J."/>
            <person name="Goldberg J."/>
            <person name="Griggs A."/>
            <person name="Gujja S."/>
            <person name="Hansen M."/>
            <person name="Howarth C."/>
            <person name="Imamovic A."/>
            <person name="Ireland A."/>
            <person name="Larimer J."/>
            <person name="McCowan C."/>
            <person name="Murphy C."/>
            <person name="Pearson M."/>
            <person name="Poon T.W."/>
            <person name="Priest M."/>
            <person name="Roberts A."/>
            <person name="Saif S."/>
            <person name="Shea T."/>
            <person name="Sisk P."/>
            <person name="Sykes S."/>
            <person name="Wortman J."/>
            <person name="Nusbaum C."/>
            <person name="Birren B."/>
        </authorList>
    </citation>
    <scope>NUCLEOTIDE SEQUENCE [LARGE SCALE GENOMIC DNA]</scope>
    <source>
        <strain evidence="2 3">MaliPS096_E11</strain>
    </source>
</reference>
<keyword evidence="1" id="KW-0175">Coiled coil</keyword>
<reference evidence="2 3" key="2">
    <citation type="submission" date="2013-02" db="EMBL/GenBank/DDBJ databases">
        <title>The Genome Sequence of Plasmodium falciparum MaliPS096_E11.</title>
        <authorList>
            <consortium name="The Broad Institute Genome Sequencing Platform"/>
            <consortium name="The Broad Institute Genome Sequencing Center for Infectious Disease"/>
            <person name="Neafsey D."/>
            <person name="Cheeseman I."/>
            <person name="Volkman S."/>
            <person name="Adams J."/>
            <person name="Walker B."/>
            <person name="Young S.K."/>
            <person name="Zeng Q."/>
            <person name="Gargeya S."/>
            <person name="Fitzgerald M."/>
            <person name="Haas B."/>
            <person name="Abouelleil A."/>
            <person name="Alvarado L."/>
            <person name="Arachchi H.M."/>
            <person name="Berlin A.M."/>
            <person name="Chapman S.B."/>
            <person name="Dewar J."/>
            <person name="Goldberg J."/>
            <person name="Griggs A."/>
            <person name="Gujja S."/>
            <person name="Hansen M."/>
            <person name="Howarth C."/>
            <person name="Imamovic A."/>
            <person name="Larimer J."/>
            <person name="McCowan C."/>
            <person name="Murphy C."/>
            <person name="Neiman D."/>
            <person name="Pearson M."/>
            <person name="Priest M."/>
            <person name="Roberts A."/>
            <person name="Saif S."/>
            <person name="Shea T."/>
            <person name="Sisk P."/>
            <person name="Sykes S."/>
            <person name="Wortman J."/>
            <person name="Nusbaum C."/>
            <person name="Birren B."/>
        </authorList>
    </citation>
    <scope>NUCLEOTIDE SEQUENCE [LARGE SCALE GENOMIC DNA]</scope>
    <source>
        <strain evidence="2 3">MaliPS096_E11</strain>
    </source>
</reference>
<protein>
    <submittedName>
        <fullName evidence="2">Uncharacterized protein</fullName>
    </submittedName>
</protein>
<accession>A0A024WJF9</accession>
<evidence type="ECO:0000313" key="3">
    <source>
        <dbReference type="Proteomes" id="UP000030699"/>
    </source>
</evidence>
<evidence type="ECO:0000256" key="1">
    <source>
        <dbReference type="SAM" id="Coils"/>
    </source>
</evidence>
<dbReference type="Proteomes" id="UP000030699">
    <property type="component" value="Unassembled WGS sequence"/>
</dbReference>